<feature type="transmembrane region" description="Helical" evidence="9">
    <location>
        <begin position="365"/>
        <end position="385"/>
    </location>
</feature>
<feature type="transmembrane region" description="Helical" evidence="9">
    <location>
        <begin position="233"/>
        <end position="256"/>
    </location>
</feature>
<sequence length="435" mass="46138">MRKSRRKLLLGSSVGQFVEWYDFLVFATLATLLAAKFFPQDDPSAALLGVFAVYGAGFLARPLGGVFFGRFGDRIGRRNVMAITILLMGAATLLIGLLPTYEAAGLLAPLLLMTLRLIQGFSAGGEASSMGPLVVESSPLSTRGFWIAIVFAASYLPSAVSGFFVLGLTEVFGEEAFNAYVWRVPFIVGGILAVVGLFIRLRVEESEDFREVAAAGGMSESPLRDTTTDHGRAVVFVCLIISVLAVAGYTVHSYMFSFLSTTVGMERVSAMLSTSISVVAVVVALPICGRLSDRVGRRPMMYAGAVFLAVTAVPAYLLCTTGTFWGALGGQVLVSLGVSIFGGGAYVTLYELFPTSVRSTGIGLSYNLGYAIFGGTMPFISQLLVNTTGSAVSPAFYLVLVCVVALFVVRQVPETHGQALSQSAFNQSAFTRVPA</sequence>
<dbReference type="PANTHER" id="PTHR43528">
    <property type="entry name" value="ALPHA-KETOGLUTARATE PERMEASE"/>
    <property type="match status" value="1"/>
</dbReference>
<dbReference type="Gene3D" id="1.20.1250.20">
    <property type="entry name" value="MFS general substrate transporter like domains"/>
    <property type="match status" value="1"/>
</dbReference>
<feature type="transmembrane region" description="Helical" evidence="9">
    <location>
        <begin position="145"/>
        <end position="168"/>
    </location>
</feature>
<dbReference type="Proteomes" id="UP001501586">
    <property type="component" value="Unassembled WGS sequence"/>
</dbReference>
<comment type="similarity">
    <text evidence="2">Belongs to the major facilitator superfamily. Metabolite:H+ Symporter (MHS) family (TC 2.A.1.6) family.</text>
</comment>
<dbReference type="InterPro" id="IPR011701">
    <property type="entry name" value="MFS"/>
</dbReference>
<dbReference type="PROSITE" id="PS00217">
    <property type="entry name" value="SUGAR_TRANSPORT_2"/>
    <property type="match status" value="1"/>
</dbReference>
<evidence type="ECO:0000256" key="6">
    <source>
        <dbReference type="ARBA" id="ARBA00022847"/>
    </source>
</evidence>
<feature type="transmembrane region" description="Helical" evidence="9">
    <location>
        <begin position="80"/>
        <end position="98"/>
    </location>
</feature>
<keyword evidence="4" id="KW-1003">Cell membrane</keyword>
<keyword evidence="12" id="KW-1185">Reference proteome</keyword>
<feature type="transmembrane region" description="Helical" evidence="9">
    <location>
        <begin position="332"/>
        <end position="353"/>
    </location>
</feature>
<evidence type="ECO:0000256" key="9">
    <source>
        <dbReference type="SAM" id="Phobius"/>
    </source>
</evidence>
<name>A0ABP8EHA6_9MICO</name>
<dbReference type="InterPro" id="IPR051084">
    <property type="entry name" value="H+-coupled_symporters"/>
</dbReference>
<dbReference type="PANTHER" id="PTHR43528:SF1">
    <property type="entry name" value="ALPHA-KETOGLUTARATE PERMEASE"/>
    <property type="match status" value="1"/>
</dbReference>
<dbReference type="SUPFAM" id="SSF103473">
    <property type="entry name" value="MFS general substrate transporter"/>
    <property type="match status" value="1"/>
</dbReference>
<evidence type="ECO:0000256" key="1">
    <source>
        <dbReference type="ARBA" id="ARBA00004651"/>
    </source>
</evidence>
<keyword evidence="8 9" id="KW-0472">Membrane</keyword>
<dbReference type="InterPro" id="IPR005829">
    <property type="entry name" value="Sugar_transporter_CS"/>
</dbReference>
<evidence type="ECO:0000256" key="7">
    <source>
        <dbReference type="ARBA" id="ARBA00022989"/>
    </source>
</evidence>
<feature type="transmembrane region" description="Helical" evidence="9">
    <location>
        <begin position="20"/>
        <end position="39"/>
    </location>
</feature>
<feature type="transmembrane region" description="Helical" evidence="9">
    <location>
        <begin position="268"/>
        <end position="288"/>
    </location>
</feature>
<dbReference type="Pfam" id="PF07690">
    <property type="entry name" value="MFS_1"/>
    <property type="match status" value="1"/>
</dbReference>
<protein>
    <submittedName>
        <fullName evidence="11">MFS transporter</fullName>
    </submittedName>
</protein>
<proteinExistence type="inferred from homology"/>
<feature type="transmembrane region" description="Helical" evidence="9">
    <location>
        <begin position="300"/>
        <end position="326"/>
    </location>
</feature>
<organism evidence="11 12">
    <name type="scientific">Brevibacterium daeguense</name>
    <dbReference type="NCBI Taxonomy" id="909936"/>
    <lineage>
        <taxon>Bacteria</taxon>
        <taxon>Bacillati</taxon>
        <taxon>Actinomycetota</taxon>
        <taxon>Actinomycetes</taxon>
        <taxon>Micrococcales</taxon>
        <taxon>Brevibacteriaceae</taxon>
        <taxon>Brevibacterium</taxon>
    </lineage>
</organism>
<dbReference type="Pfam" id="PF00083">
    <property type="entry name" value="Sugar_tr"/>
    <property type="match status" value="1"/>
</dbReference>
<feature type="transmembrane region" description="Helical" evidence="9">
    <location>
        <begin position="104"/>
        <end position="124"/>
    </location>
</feature>
<dbReference type="InterPro" id="IPR036259">
    <property type="entry name" value="MFS_trans_sf"/>
</dbReference>
<comment type="caution">
    <text evidence="11">The sequence shown here is derived from an EMBL/GenBank/DDBJ whole genome shotgun (WGS) entry which is preliminary data.</text>
</comment>
<evidence type="ECO:0000259" key="10">
    <source>
        <dbReference type="PROSITE" id="PS50850"/>
    </source>
</evidence>
<dbReference type="PROSITE" id="PS50850">
    <property type="entry name" value="MFS"/>
    <property type="match status" value="1"/>
</dbReference>
<dbReference type="InterPro" id="IPR005828">
    <property type="entry name" value="MFS_sugar_transport-like"/>
</dbReference>
<evidence type="ECO:0000256" key="5">
    <source>
        <dbReference type="ARBA" id="ARBA00022692"/>
    </source>
</evidence>
<evidence type="ECO:0000256" key="3">
    <source>
        <dbReference type="ARBA" id="ARBA00022448"/>
    </source>
</evidence>
<feature type="domain" description="Major facilitator superfamily (MFS) profile" evidence="10">
    <location>
        <begin position="8"/>
        <end position="416"/>
    </location>
</feature>
<keyword evidence="7 9" id="KW-1133">Transmembrane helix</keyword>
<keyword evidence="6" id="KW-0769">Symport</keyword>
<dbReference type="EMBL" id="BAABAZ010000004">
    <property type="protein sequence ID" value="GAA4283283.1"/>
    <property type="molecule type" value="Genomic_DNA"/>
</dbReference>
<evidence type="ECO:0000256" key="4">
    <source>
        <dbReference type="ARBA" id="ARBA00022475"/>
    </source>
</evidence>
<comment type="subcellular location">
    <subcellularLocation>
        <location evidence="1">Cell membrane</location>
        <topology evidence="1">Multi-pass membrane protein</topology>
    </subcellularLocation>
</comment>
<dbReference type="InterPro" id="IPR020846">
    <property type="entry name" value="MFS_dom"/>
</dbReference>
<keyword evidence="5 9" id="KW-0812">Transmembrane</keyword>
<feature type="transmembrane region" description="Helical" evidence="9">
    <location>
        <begin position="45"/>
        <end position="68"/>
    </location>
</feature>
<evidence type="ECO:0000313" key="11">
    <source>
        <dbReference type="EMBL" id="GAA4283283.1"/>
    </source>
</evidence>
<keyword evidence="3" id="KW-0813">Transport</keyword>
<reference evidence="12" key="1">
    <citation type="journal article" date="2019" name="Int. J. Syst. Evol. Microbiol.">
        <title>The Global Catalogue of Microorganisms (GCM) 10K type strain sequencing project: providing services to taxonomists for standard genome sequencing and annotation.</title>
        <authorList>
            <consortium name="The Broad Institute Genomics Platform"/>
            <consortium name="The Broad Institute Genome Sequencing Center for Infectious Disease"/>
            <person name="Wu L."/>
            <person name="Ma J."/>
        </authorList>
    </citation>
    <scope>NUCLEOTIDE SEQUENCE [LARGE SCALE GENOMIC DNA]</scope>
    <source>
        <strain evidence="12">JCM 17458</strain>
    </source>
</reference>
<gene>
    <name evidence="11" type="ORF">GCM10022261_08140</name>
</gene>
<evidence type="ECO:0000256" key="8">
    <source>
        <dbReference type="ARBA" id="ARBA00023136"/>
    </source>
</evidence>
<evidence type="ECO:0000313" key="12">
    <source>
        <dbReference type="Proteomes" id="UP001501586"/>
    </source>
</evidence>
<feature type="transmembrane region" description="Helical" evidence="9">
    <location>
        <begin position="180"/>
        <end position="201"/>
    </location>
</feature>
<evidence type="ECO:0000256" key="2">
    <source>
        <dbReference type="ARBA" id="ARBA00008240"/>
    </source>
</evidence>
<accession>A0ABP8EHA6</accession>
<feature type="transmembrane region" description="Helical" evidence="9">
    <location>
        <begin position="391"/>
        <end position="409"/>
    </location>
</feature>